<accession>A0A3G1AAB7</accession>
<feature type="transmembrane region" description="Helical" evidence="1">
    <location>
        <begin position="143"/>
        <end position="166"/>
    </location>
</feature>
<keyword evidence="1" id="KW-0812">Transmembrane</keyword>
<dbReference type="RefSeq" id="WP_020962525.1">
    <property type="nucleotide sequence ID" value="NZ_CP007493.1"/>
</dbReference>
<dbReference type="GeneID" id="16573511"/>
<dbReference type="KEGG" id="tcb:TCARB_1895"/>
<name>A0A3G1AAB7_9CREN</name>
<organism evidence="2 3">
    <name type="scientific">Thermofilum adornatum 1505</name>
    <dbReference type="NCBI Taxonomy" id="697581"/>
    <lineage>
        <taxon>Archaea</taxon>
        <taxon>Thermoproteota</taxon>
        <taxon>Thermoprotei</taxon>
        <taxon>Thermofilales</taxon>
        <taxon>Thermofilaceae</taxon>
        <taxon>Thermofilum</taxon>
    </lineage>
</organism>
<feature type="transmembrane region" description="Helical" evidence="1">
    <location>
        <begin position="6"/>
        <end position="27"/>
    </location>
</feature>
<dbReference type="InterPro" id="IPR036197">
    <property type="entry name" value="NarG-like_sf"/>
</dbReference>
<dbReference type="Gene3D" id="1.20.950.20">
    <property type="entry name" value="Transmembrane di-heme cytochromes, Chain C"/>
    <property type="match status" value="1"/>
</dbReference>
<keyword evidence="1" id="KW-0472">Membrane</keyword>
<proteinExistence type="predicted"/>
<sequence>MDLLDLAIYVLPPYVVAVFLFGVAYRLSRYVFLWKRKPSAPRRQKSFASLLVGLVKTFLDPLIIAAQKRKGDFIGGLIALHIVGVIPLIFLLGQHVAMFSYWLPFYSLLKPFAIPTSITTGSQSFFTNVLPASSMSWTFVNTIWGPLTIILNGDLLAILAIIGVSYKFGDKIVRALHKLPHLRLGDFIDLFLLLAILVSGFLATHHLPSPDIATYRLVLGTHILLAETLVAYLPFSKFWHFVFGYWYGKLHEWYDIKFNRGSL</sequence>
<dbReference type="STRING" id="697581.TCARB_1895"/>
<protein>
    <submittedName>
        <fullName evidence="2">NiFe hydrogenase, gamma subunit</fullName>
    </submittedName>
</protein>
<feature type="transmembrane region" description="Helical" evidence="1">
    <location>
        <begin position="187"/>
        <end position="207"/>
    </location>
</feature>
<dbReference type="Proteomes" id="UP000266720">
    <property type="component" value="Chromosome"/>
</dbReference>
<feature type="transmembrane region" description="Helical" evidence="1">
    <location>
        <begin position="73"/>
        <end position="93"/>
    </location>
</feature>
<dbReference type="AlphaFoldDB" id="A0A3G1AAB7"/>
<evidence type="ECO:0000313" key="2">
    <source>
        <dbReference type="EMBL" id="AJB42931.1"/>
    </source>
</evidence>
<feature type="transmembrane region" description="Helical" evidence="1">
    <location>
        <begin position="213"/>
        <end position="235"/>
    </location>
</feature>
<evidence type="ECO:0000256" key="1">
    <source>
        <dbReference type="SAM" id="Phobius"/>
    </source>
</evidence>
<gene>
    <name evidence="2" type="ORF">TCARB_1895</name>
</gene>
<dbReference type="EMBL" id="CP007493">
    <property type="protein sequence ID" value="AJB42931.1"/>
    <property type="molecule type" value="Genomic_DNA"/>
</dbReference>
<evidence type="ECO:0000313" key="3">
    <source>
        <dbReference type="Proteomes" id="UP000266720"/>
    </source>
</evidence>
<keyword evidence="1" id="KW-1133">Transmembrane helix</keyword>
<dbReference type="GeneID" id="25407307"/>
<dbReference type="SUPFAM" id="SSF103501">
    <property type="entry name" value="Respiratory nitrate reductase 1 gamma chain"/>
    <property type="match status" value="1"/>
</dbReference>
<reference evidence="3" key="1">
    <citation type="book" date="2010" name="EXTREMOPHILES" publisher="0:0-0">
        <title>Complete genome sequences of ten hyperthermophilic archaea reveal their metabolic capabilities and possible ecological roles.</title>
        <editorList>
            <person name="?"/>
        </editorList>
        <authorList>
            <person name="Ravin N.V."/>
            <person name="Mardanov A.V."/>
            <person name="Bonch-Osmolovskaya E.A."/>
            <person name="Skryabin K.G."/>
        </authorList>
    </citation>
    <scope>NUCLEOTIDE SEQUENCE [LARGE SCALE GENOMIC DNA]</scope>
    <source>
        <strain evidence="3">1505</strain>
    </source>
</reference>